<protein>
    <recommendedName>
        <fullName evidence="6">Putative nickel-responsive regulator</fullName>
    </recommendedName>
</protein>
<dbReference type="Pfam" id="PF08753">
    <property type="entry name" value="NikR_C"/>
    <property type="match status" value="1"/>
</dbReference>
<dbReference type="GO" id="GO:0016151">
    <property type="term" value="F:nickel cation binding"/>
    <property type="evidence" value="ECO:0007669"/>
    <property type="project" value="UniProtKB-UniRule"/>
</dbReference>
<evidence type="ECO:0000259" key="7">
    <source>
        <dbReference type="Pfam" id="PF08753"/>
    </source>
</evidence>
<dbReference type="HAMAP" id="MF_00476">
    <property type="entry name" value="NikR"/>
    <property type="match status" value="1"/>
</dbReference>
<dbReference type="AlphaFoldDB" id="A0A8J7MEV3"/>
<dbReference type="InterPro" id="IPR014864">
    <property type="entry name" value="TF_NikR_Ni-bd_C"/>
</dbReference>
<sequence length="167" mass="18925">MKEKYYSEPVMMTASTTASEPMERISLSVPRSLIRRFDSLIDQRGFESRSQGVSELLMRELDRYACEEGSNIMTGAITLVYAHSKRGIKKRLADIQYGYLEEVISSLHVHLEDERTMEVVLVQGRANKLRKIADDLITTKGVMSGSMTLSSTLMPPIQYPQTKETNN</sequence>
<keyword evidence="5 6" id="KW-0804">Transcription</keyword>
<dbReference type="RefSeq" id="WP_200312682.1">
    <property type="nucleotide sequence ID" value="NZ_JAENIM010000047.1"/>
</dbReference>
<dbReference type="InterPro" id="IPR050192">
    <property type="entry name" value="CopG/NikR_regulator"/>
</dbReference>
<dbReference type="InterPro" id="IPR027271">
    <property type="entry name" value="Acetolactate_synth/TF_NikR_C"/>
</dbReference>
<dbReference type="SUPFAM" id="SSF55021">
    <property type="entry name" value="ACT-like"/>
    <property type="match status" value="1"/>
</dbReference>
<accession>A0A8J7MEV3</accession>
<evidence type="ECO:0000313" key="9">
    <source>
        <dbReference type="Proteomes" id="UP000624703"/>
    </source>
</evidence>
<dbReference type="Gene3D" id="3.30.70.1150">
    <property type="entry name" value="ACT-like. Chain A, domain 2"/>
    <property type="match status" value="1"/>
</dbReference>
<comment type="function">
    <text evidence="6">Transcriptional regulator.</text>
</comment>
<evidence type="ECO:0000256" key="1">
    <source>
        <dbReference type="ARBA" id="ARBA00022596"/>
    </source>
</evidence>
<keyword evidence="9" id="KW-1185">Reference proteome</keyword>
<comment type="caution">
    <text evidence="8">The sequence shown here is derived from an EMBL/GenBank/DDBJ whole genome shotgun (WGS) entry which is preliminary data.</text>
</comment>
<evidence type="ECO:0000313" key="8">
    <source>
        <dbReference type="EMBL" id="MBK1792669.1"/>
    </source>
</evidence>
<dbReference type="InterPro" id="IPR010985">
    <property type="entry name" value="Ribbon_hlx_hlx"/>
</dbReference>
<evidence type="ECO:0000256" key="5">
    <source>
        <dbReference type="ARBA" id="ARBA00023163"/>
    </source>
</evidence>
<dbReference type="Gene3D" id="1.10.1220.10">
    <property type="entry name" value="Met repressor-like"/>
    <property type="match status" value="1"/>
</dbReference>
<organism evidence="8 9">
    <name type="scientific">Persicirhabdus sediminis</name>
    <dbReference type="NCBI Taxonomy" id="454144"/>
    <lineage>
        <taxon>Bacteria</taxon>
        <taxon>Pseudomonadati</taxon>
        <taxon>Verrucomicrobiota</taxon>
        <taxon>Verrucomicrobiia</taxon>
        <taxon>Verrucomicrobiales</taxon>
        <taxon>Verrucomicrobiaceae</taxon>
        <taxon>Persicirhabdus</taxon>
    </lineage>
</organism>
<dbReference type="Proteomes" id="UP000624703">
    <property type="component" value="Unassembled WGS sequence"/>
</dbReference>
<dbReference type="CDD" id="cd22231">
    <property type="entry name" value="RHH_NikR_HicB-like"/>
    <property type="match status" value="1"/>
</dbReference>
<evidence type="ECO:0000256" key="2">
    <source>
        <dbReference type="ARBA" id="ARBA00022723"/>
    </source>
</evidence>
<dbReference type="SUPFAM" id="SSF47598">
    <property type="entry name" value="Ribbon-helix-helix"/>
    <property type="match status" value="1"/>
</dbReference>
<comment type="caution">
    <text evidence="6">Lacks conserved residue(s) required for the propagation of feature annotation.</text>
</comment>
<dbReference type="PANTHER" id="PTHR34719:SF2">
    <property type="entry name" value="NICKEL-RESPONSIVE REGULATOR"/>
    <property type="match status" value="1"/>
</dbReference>
<evidence type="ECO:0000256" key="3">
    <source>
        <dbReference type="ARBA" id="ARBA00023015"/>
    </source>
</evidence>
<dbReference type="InterPro" id="IPR022988">
    <property type="entry name" value="Ni_resp_reg_NikR"/>
</dbReference>
<dbReference type="GO" id="GO:0010045">
    <property type="term" value="P:response to nickel cation"/>
    <property type="evidence" value="ECO:0007669"/>
    <property type="project" value="InterPro"/>
</dbReference>
<dbReference type="NCBIfam" id="NF003381">
    <property type="entry name" value="PRK04460.1"/>
    <property type="match status" value="1"/>
</dbReference>
<keyword evidence="4 6" id="KW-0238">DNA-binding</keyword>
<dbReference type="PANTHER" id="PTHR34719">
    <property type="entry name" value="NICKEL-RESPONSIVE REGULATOR"/>
    <property type="match status" value="1"/>
</dbReference>
<comment type="similarity">
    <text evidence="6">Belongs to the transcriptional regulatory CopG/NikR family.</text>
</comment>
<dbReference type="InterPro" id="IPR013321">
    <property type="entry name" value="Arc_rbn_hlx_hlx"/>
</dbReference>
<dbReference type="InterPro" id="IPR045865">
    <property type="entry name" value="ACT-like_dom_sf"/>
</dbReference>
<evidence type="ECO:0000256" key="4">
    <source>
        <dbReference type="ARBA" id="ARBA00023125"/>
    </source>
</evidence>
<feature type="domain" description="Transcription factor NikR nickel binding C-terminal" evidence="7">
    <location>
        <begin position="75"/>
        <end position="149"/>
    </location>
</feature>
<dbReference type="GO" id="GO:0003700">
    <property type="term" value="F:DNA-binding transcription factor activity"/>
    <property type="evidence" value="ECO:0007669"/>
    <property type="project" value="UniProtKB-UniRule"/>
</dbReference>
<keyword evidence="1" id="KW-0533">Nickel</keyword>
<dbReference type="NCBIfam" id="NF002815">
    <property type="entry name" value="PRK02967.1"/>
    <property type="match status" value="1"/>
</dbReference>
<gene>
    <name evidence="8" type="primary">nikR</name>
    <name evidence="8" type="ORF">JIN82_16015</name>
</gene>
<proteinExistence type="inferred from homology"/>
<keyword evidence="2" id="KW-0479">Metal-binding</keyword>
<keyword evidence="3 6" id="KW-0805">Transcription regulation</keyword>
<evidence type="ECO:0000256" key="6">
    <source>
        <dbReference type="HAMAP-Rule" id="MF_00476"/>
    </source>
</evidence>
<dbReference type="GO" id="GO:0003677">
    <property type="term" value="F:DNA binding"/>
    <property type="evidence" value="ECO:0007669"/>
    <property type="project" value="UniProtKB-KW"/>
</dbReference>
<name>A0A8J7MEV3_9BACT</name>
<reference evidence="8" key="1">
    <citation type="submission" date="2021-01" db="EMBL/GenBank/DDBJ databases">
        <title>Modified the classification status of verrucomicrobia.</title>
        <authorList>
            <person name="Feng X."/>
        </authorList>
    </citation>
    <scope>NUCLEOTIDE SEQUENCE</scope>
    <source>
        <strain evidence="8">_KCTC 22039</strain>
    </source>
</reference>
<dbReference type="EMBL" id="JAENIM010000047">
    <property type="protein sequence ID" value="MBK1792669.1"/>
    <property type="molecule type" value="Genomic_DNA"/>
</dbReference>